<protein>
    <recommendedName>
        <fullName evidence="1">DUF4817 domain-containing protein</fullName>
    </recommendedName>
</protein>
<feature type="domain" description="DUF4817" evidence="1">
    <location>
        <begin position="8"/>
        <end position="57"/>
    </location>
</feature>
<evidence type="ECO:0000313" key="3">
    <source>
        <dbReference type="Proteomes" id="UP000887159"/>
    </source>
</evidence>
<keyword evidence="3" id="KW-1185">Reference proteome</keyword>
<dbReference type="Pfam" id="PF16087">
    <property type="entry name" value="DUF4817"/>
    <property type="match status" value="1"/>
</dbReference>
<comment type="caution">
    <text evidence="2">The sequence shown here is derived from an EMBL/GenBank/DDBJ whole genome shotgun (WGS) entry which is preliminary data.</text>
</comment>
<evidence type="ECO:0000313" key="2">
    <source>
        <dbReference type="EMBL" id="GFX94247.1"/>
    </source>
</evidence>
<evidence type="ECO:0000259" key="1">
    <source>
        <dbReference type="Pfam" id="PF16087"/>
    </source>
</evidence>
<proteinExistence type="predicted"/>
<dbReference type="AlphaFoldDB" id="A0A8X6V408"/>
<organism evidence="2 3">
    <name type="scientific">Trichonephila clavipes</name>
    <name type="common">Golden silk orbweaver</name>
    <name type="synonym">Nephila clavipes</name>
    <dbReference type="NCBI Taxonomy" id="2585209"/>
    <lineage>
        <taxon>Eukaryota</taxon>
        <taxon>Metazoa</taxon>
        <taxon>Ecdysozoa</taxon>
        <taxon>Arthropoda</taxon>
        <taxon>Chelicerata</taxon>
        <taxon>Arachnida</taxon>
        <taxon>Araneae</taxon>
        <taxon>Araneomorphae</taxon>
        <taxon>Entelegynae</taxon>
        <taxon>Araneoidea</taxon>
        <taxon>Nephilidae</taxon>
        <taxon>Trichonephila</taxon>
    </lineage>
</organism>
<name>A0A8X6V408_TRICX</name>
<reference evidence="2" key="1">
    <citation type="submission" date="2020-08" db="EMBL/GenBank/DDBJ databases">
        <title>Multicomponent nature underlies the extraordinary mechanical properties of spider dragline silk.</title>
        <authorList>
            <person name="Kono N."/>
            <person name="Nakamura H."/>
            <person name="Mori M."/>
            <person name="Yoshida Y."/>
            <person name="Ohtoshi R."/>
            <person name="Malay A.D."/>
            <person name="Moran D.A.P."/>
            <person name="Tomita M."/>
            <person name="Numata K."/>
            <person name="Arakawa K."/>
        </authorList>
    </citation>
    <scope>NUCLEOTIDE SEQUENCE</scope>
</reference>
<dbReference type="EMBL" id="BMAU01021177">
    <property type="protein sequence ID" value="GFX94247.1"/>
    <property type="molecule type" value="Genomic_DNA"/>
</dbReference>
<dbReference type="InterPro" id="IPR032135">
    <property type="entry name" value="DUF4817"/>
</dbReference>
<dbReference type="Proteomes" id="UP000887159">
    <property type="component" value="Unassembled WGS sequence"/>
</dbReference>
<gene>
    <name evidence="2" type="ORF">TNCV_4292921</name>
</gene>
<accession>A0A8X6V408</accession>
<sequence>MGDFPKSEKVVMHLMYGAANGNDREALRLYQERFPSRRMPNHRIFQQLHQQLCENGSFIARTDGWR</sequence>